<dbReference type="Proteomes" id="UP001488838">
    <property type="component" value="Unassembled WGS sequence"/>
</dbReference>
<accession>A0AAW0GWG9</accession>
<gene>
    <name evidence="1" type="ORF">U0070_024691</name>
</gene>
<name>A0AAW0GWG9_MYOGA</name>
<evidence type="ECO:0000313" key="1">
    <source>
        <dbReference type="EMBL" id="KAK7795499.1"/>
    </source>
</evidence>
<dbReference type="EMBL" id="JBBHLL010002247">
    <property type="protein sequence ID" value="KAK7795499.1"/>
    <property type="molecule type" value="Genomic_DNA"/>
</dbReference>
<dbReference type="AlphaFoldDB" id="A0AAW0GWG9"/>
<sequence length="337" mass="36666">MEQIFFLYNANRIPIISLNQVSITGFLTVLAWYPNTLLRTWCLVLHSLTLMTNMQLNSGSSSSIGNQETTAHLLISDPNLIHVLVKFLSGTSPHGMNQHSPQVGPTAAQAMQEFLTRSQVHLSSPCPQMFRELLLKLIHILSTERGAFQTGQGPLDAQVKLLEFTLEQNFEVVSVSTISAVIESVTLVHHCITCSDKVMSRSGSESSVGARACFGGLSANLIRPGDAKAVCGEMTRDQLMFDLLKLVNILVQLPLSSNREYSARVSVTTNTTDSVSDEEKVLGGKDVNGGNTRIPGSPAYVADLVLANQQIMSQILSALGLCNSSAMAMMIDMYLEY</sequence>
<reference evidence="1 2" key="1">
    <citation type="journal article" date="2023" name="bioRxiv">
        <title>Conserved and derived expression patterns and positive selection on dental genes reveal complex evolutionary context of ever-growing rodent molars.</title>
        <authorList>
            <person name="Calamari Z.T."/>
            <person name="Song A."/>
            <person name="Cohen E."/>
            <person name="Akter M."/>
            <person name="Roy R.D."/>
            <person name="Hallikas O."/>
            <person name="Christensen M.M."/>
            <person name="Li P."/>
            <person name="Marangoni P."/>
            <person name="Jernvall J."/>
            <person name="Klein O.D."/>
        </authorList>
    </citation>
    <scope>NUCLEOTIDE SEQUENCE [LARGE SCALE GENOMIC DNA]</scope>
    <source>
        <strain evidence="1">V071</strain>
    </source>
</reference>
<comment type="caution">
    <text evidence="1">The sequence shown here is derived from an EMBL/GenBank/DDBJ whole genome shotgun (WGS) entry which is preliminary data.</text>
</comment>
<organism evidence="1 2">
    <name type="scientific">Myodes glareolus</name>
    <name type="common">Bank vole</name>
    <name type="synonym">Clethrionomys glareolus</name>
    <dbReference type="NCBI Taxonomy" id="447135"/>
    <lineage>
        <taxon>Eukaryota</taxon>
        <taxon>Metazoa</taxon>
        <taxon>Chordata</taxon>
        <taxon>Craniata</taxon>
        <taxon>Vertebrata</taxon>
        <taxon>Euteleostomi</taxon>
        <taxon>Mammalia</taxon>
        <taxon>Eutheria</taxon>
        <taxon>Euarchontoglires</taxon>
        <taxon>Glires</taxon>
        <taxon>Rodentia</taxon>
        <taxon>Myomorpha</taxon>
        <taxon>Muroidea</taxon>
        <taxon>Cricetidae</taxon>
        <taxon>Arvicolinae</taxon>
        <taxon>Myodes</taxon>
    </lineage>
</organism>
<protein>
    <submittedName>
        <fullName evidence="1">Uncharacterized protein</fullName>
    </submittedName>
</protein>
<keyword evidence="2" id="KW-1185">Reference proteome</keyword>
<proteinExistence type="predicted"/>
<evidence type="ECO:0000313" key="2">
    <source>
        <dbReference type="Proteomes" id="UP001488838"/>
    </source>
</evidence>